<dbReference type="RefSeq" id="WP_311617460.1">
    <property type="nucleotide sequence ID" value="NZ_JAVREV010000005.1"/>
</dbReference>
<dbReference type="Gene3D" id="1.10.1200.10">
    <property type="entry name" value="ACP-like"/>
    <property type="match status" value="1"/>
</dbReference>
<dbReference type="InterPro" id="IPR009081">
    <property type="entry name" value="PP-bd_ACP"/>
</dbReference>
<feature type="domain" description="Carrier" evidence="3">
    <location>
        <begin position="7"/>
        <end position="85"/>
    </location>
</feature>
<evidence type="ECO:0000259" key="3">
    <source>
        <dbReference type="PROSITE" id="PS50075"/>
    </source>
</evidence>
<dbReference type="SMART" id="SM00823">
    <property type="entry name" value="PKS_PP"/>
    <property type="match status" value="1"/>
</dbReference>
<evidence type="ECO:0000313" key="5">
    <source>
        <dbReference type="Proteomes" id="UP001183615"/>
    </source>
</evidence>
<comment type="caution">
    <text evidence="4">The sequence shown here is derived from an EMBL/GenBank/DDBJ whole genome shotgun (WGS) entry which is preliminary data.</text>
</comment>
<dbReference type="PROSITE" id="PS50075">
    <property type="entry name" value="CARRIER"/>
    <property type="match status" value="1"/>
</dbReference>
<dbReference type="EMBL" id="JAVREV010000005">
    <property type="protein sequence ID" value="MDT0443078.1"/>
    <property type="molecule type" value="Genomic_DNA"/>
</dbReference>
<keyword evidence="5" id="KW-1185">Reference proteome</keyword>
<gene>
    <name evidence="4" type="ORF">RM779_10790</name>
</gene>
<evidence type="ECO:0000256" key="2">
    <source>
        <dbReference type="ARBA" id="ARBA00022553"/>
    </source>
</evidence>
<keyword evidence="1" id="KW-0596">Phosphopantetheine</keyword>
<proteinExistence type="predicted"/>
<sequence length="89" mass="9555">MTGAPVPDRAELARIVRETVSDVLGTEPEDIHETTDLKGDFDIDSLELMDIGARLETALRVGIPVSDLTGAATVGQAIDLLADRLERPE</sequence>
<accession>A0ABU2S257</accession>
<evidence type="ECO:0000313" key="4">
    <source>
        <dbReference type="EMBL" id="MDT0443078.1"/>
    </source>
</evidence>
<name>A0ABU2S257_9ACTN</name>
<evidence type="ECO:0000256" key="1">
    <source>
        <dbReference type="ARBA" id="ARBA00022450"/>
    </source>
</evidence>
<dbReference type="Proteomes" id="UP001183615">
    <property type="component" value="Unassembled WGS sequence"/>
</dbReference>
<dbReference type="Pfam" id="PF00550">
    <property type="entry name" value="PP-binding"/>
    <property type="match status" value="1"/>
</dbReference>
<dbReference type="SUPFAM" id="SSF47336">
    <property type="entry name" value="ACP-like"/>
    <property type="match status" value="1"/>
</dbReference>
<dbReference type="InterPro" id="IPR020806">
    <property type="entry name" value="PKS_PP-bd"/>
</dbReference>
<reference evidence="5" key="1">
    <citation type="submission" date="2023-07" db="EMBL/GenBank/DDBJ databases">
        <title>30 novel species of actinomycetes from the DSMZ collection.</title>
        <authorList>
            <person name="Nouioui I."/>
        </authorList>
    </citation>
    <scope>NUCLEOTIDE SEQUENCE [LARGE SCALE GENOMIC DNA]</scope>
    <source>
        <strain evidence="5">DSM 41886</strain>
    </source>
</reference>
<keyword evidence="2" id="KW-0597">Phosphoprotein</keyword>
<dbReference type="InterPro" id="IPR036736">
    <property type="entry name" value="ACP-like_sf"/>
</dbReference>
<protein>
    <submittedName>
        <fullName evidence="4">Acyl carrier protein</fullName>
    </submittedName>
</protein>
<organism evidence="4 5">
    <name type="scientific">Streptomyces johnsoniae</name>
    <dbReference type="NCBI Taxonomy" id="3075532"/>
    <lineage>
        <taxon>Bacteria</taxon>
        <taxon>Bacillati</taxon>
        <taxon>Actinomycetota</taxon>
        <taxon>Actinomycetes</taxon>
        <taxon>Kitasatosporales</taxon>
        <taxon>Streptomycetaceae</taxon>
        <taxon>Streptomyces</taxon>
    </lineage>
</organism>